<evidence type="ECO:0000256" key="2">
    <source>
        <dbReference type="SAM" id="SignalP"/>
    </source>
</evidence>
<name>A0ABV0FZN2_9BURK</name>
<evidence type="ECO:0000313" key="3">
    <source>
        <dbReference type="EMBL" id="MEO3690598.1"/>
    </source>
</evidence>
<keyword evidence="2" id="KW-0732">Signal</keyword>
<feature type="chain" id="PRO_5047025244" description="Lipoprotein" evidence="2">
    <location>
        <begin position="21"/>
        <end position="514"/>
    </location>
</feature>
<feature type="signal peptide" evidence="2">
    <location>
        <begin position="1"/>
        <end position="20"/>
    </location>
</feature>
<keyword evidence="4" id="KW-1185">Reference proteome</keyword>
<evidence type="ECO:0000256" key="1">
    <source>
        <dbReference type="SAM" id="MobiDB-lite"/>
    </source>
</evidence>
<sequence length="514" mass="55018">MSRLRMLGALVIVVLLSGCAATQSHDKHAENVQQAARSGGGFAAALAQHEASATSDDQKKALLYNLERGELLALNRRYADSIEALTLADVKVKEWEEAAKTSPDKLLGTLGAATISERLKPYEGQDYEKVFLTTRLALNRLVLGDLDNARVEIKRTHEREAVIAEFRAKETAKAEAEAKEKGADAKGKELNGYPVETLNDPAVLKLKNGYQNALSHYLSGFVYEVLGEDGLAAPGYRKAIELRPEVPLLEEGLRGLDQRTSFTHKRRQAKTDVLLIVEAGTSPARKPKAFTVPVPISGRLNSVSISYPVIEPSKEPLLTGLTLGGADFKLEPVVDVDLMARRALSDEMPGMVLRGITRAIVKGTVQNELQKRAGLFGAVVGLAASVVTEQADDRMWRMLPGRVYLARGYLEPGEHRLVFNGQPVGEPIKIDGQYAVLNLRLFEGQWVAHDVAKFGRLVAPPPAAAAPAATSAVVSGKVEAPAAVKPAAKPAAAKPAAKPAAAPAKPAAAASKPN</sequence>
<dbReference type="RefSeq" id="WP_347703423.1">
    <property type="nucleotide sequence ID" value="NZ_JBDPZD010000001.1"/>
</dbReference>
<dbReference type="Proteomes" id="UP001495147">
    <property type="component" value="Unassembled WGS sequence"/>
</dbReference>
<dbReference type="PROSITE" id="PS51257">
    <property type="entry name" value="PROKAR_LIPOPROTEIN"/>
    <property type="match status" value="1"/>
</dbReference>
<protein>
    <recommendedName>
        <fullName evidence="5">Lipoprotein</fullName>
    </recommendedName>
</protein>
<evidence type="ECO:0008006" key="5">
    <source>
        <dbReference type="Google" id="ProtNLM"/>
    </source>
</evidence>
<feature type="region of interest" description="Disordered" evidence="1">
    <location>
        <begin position="484"/>
        <end position="514"/>
    </location>
</feature>
<comment type="caution">
    <text evidence="3">The sequence shown here is derived from an EMBL/GenBank/DDBJ whole genome shotgun (WGS) entry which is preliminary data.</text>
</comment>
<dbReference type="EMBL" id="JBDPZD010000001">
    <property type="protein sequence ID" value="MEO3690598.1"/>
    <property type="molecule type" value="Genomic_DNA"/>
</dbReference>
<gene>
    <name evidence="3" type="ORF">ABDJ85_03905</name>
</gene>
<evidence type="ECO:0000313" key="4">
    <source>
        <dbReference type="Proteomes" id="UP001495147"/>
    </source>
</evidence>
<proteinExistence type="predicted"/>
<organism evidence="3 4">
    <name type="scientific">Roseateles paludis</name>
    <dbReference type="NCBI Taxonomy" id="3145238"/>
    <lineage>
        <taxon>Bacteria</taxon>
        <taxon>Pseudomonadati</taxon>
        <taxon>Pseudomonadota</taxon>
        <taxon>Betaproteobacteria</taxon>
        <taxon>Burkholderiales</taxon>
        <taxon>Sphaerotilaceae</taxon>
        <taxon>Roseateles</taxon>
    </lineage>
</organism>
<reference evidence="3 4" key="1">
    <citation type="submission" date="2024-05" db="EMBL/GenBank/DDBJ databases">
        <title>Roseateles sp. DJS-2-20 16S ribosomal RNA gene Genome sequencing and assembly.</title>
        <authorList>
            <person name="Woo H."/>
        </authorList>
    </citation>
    <scope>NUCLEOTIDE SEQUENCE [LARGE SCALE GENOMIC DNA]</scope>
    <source>
        <strain evidence="3 4">DJS-2-20</strain>
    </source>
</reference>
<accession>A0ABV0FZN2</accession>